<dbReference type="Proteomes" id="UP000319613">
    <property type="component" value="Unassembled WGS sequence"/>
</dbReference>
<keyword evidence="1" id="KW-0472">Membrane</keyword>
<organism evidence="2 3">
    <name type="scientific">Candidatus Doudnabacteria bacterium Gr01-1014_77</name>
    <dbReference type="NCBI Taxonomy" id="2017133"/>
    <lineage>
        <taxon>Bacteria</taxon>
        <taxon>Candidatus Doudnaibacteriota</taxon>
    </lineage>
</organism>
<keyword evidence="1" id="KW-0812">Transmembrane</keyword>
<accession>A0A554JDM0</accession>
<protein>
    <recommendedName>
        <fullName evidence="4">Type II secretion system protein GspG C-terminal domain-containing protein</fullName>
    </recommendedName>
</protein>
<sequence>MSNEIIPPSARNISREKLQLIVLVAVVLLFALILIWGIFSGLALGKAKSTYRQVDNINTALQYYYKDQDRYPTADQFNNQKILVPYYMQSMPTPESAGSGACSNIKDFVYSQKTPKTFSLQFCMNAKANGLSGGVHILTEQSLQ</sequence>
<name>A0A554JDM0_9BACT</name>
<evidence type="ECO:0000313" key="3">
    <source>
        <dbReference type="Proteomes" id="UP000319613"/>
    </source>
</evidence>
<evidence type="ECO:0000313" key="2">
    <source>
        <dbReference type="EMBL" id="TSC66429.1"/>
    </source>
</evidence>
<dbReference type="EMBL" id="VMFF01000005">
    <property type="protein sequence ID" value="TSC66429.1"/>
    <property type="molecule type" value="Genomic_DNA"/>
</dbReference>
<reference evidence="2 3" key="1">
    <citation type="submission" date="2017-07" db="EMBL/GenBank/DDBJ databases">
        <title>Mechanisms for carbon and nitrogen cycling indicate functional differentiation within the Candidate Phyla Radiation.</title>
        <authorList>
            <person name="Danczak R.E."/>
            <person name="Johnston M.D."/>
            <person name="Kenah C."/>
            <person name="Slattery M."/>
            <person name="Wrighton K.C."/>
            <person name="Wilkins M.J."/>
        </authorList>
    </citation>
    <scope>NUCLEOTIDE SEQUENCE [LARGE SCALE GENOMIC DNA]</scope>
    <source>
        <strain evidence="2">Gr01-1014_77</strain>
    </source>
</reference>
<evidence type="ECO:0008006" key="4">
    <source>
        <dbReference type="Google" id="ProtNLM"/>
    </source>
</evidence>
<proteinExistence type="predicted"/>
<keyword evidence="1" id="KW-1133">Transmembrane helix</keyword>
<gene>
    <name evidence="2" type="ORF">G01um101477_86</name>
</gene>
<feature type="transmembrane region" description="Helical" evidence="1">
    <location>
        <begin position="20"/>
        <end position="44"/>
    </location>
</feature>
<comment type="caution">
    <text evidence="2">The sequence shown here is derived from an EMBL/GenBank/DDBJ whole genome shotgun (WGS) entry which is preliminary data.</text>
</comment>
<dbReference type="AlphaFoldDB" id="A0A554JDM0"/>
<evidence type="ECO:0000256" key="1">
    <source>
        <dbReference type="SAM" id="Phobius"/>
    </source>
</evidence>